<evidence type="ECO:0000256" key="2">
    <source>
        <dbReference type="ARBA" id="ARBA00010790"/>
    </source>
</evidence>
<accession>A0A8S3SV29</accession>
<dbReference type="Pfam" id="PF00732">
    <property type="entry name" value="GMC_oxred_N"/>
    <property type="match status" value="2"/>
</dbReference>
<keyword evidence="10" id="KW-1185">Reference proteome</keyword>
<dbReference type="EMBL" id="CAJPWZ010001742">
    <property type="protein sequence ID" value="CAG2222345.1"/>
    <property type="molecule type" value="Genomic_DNA"/>
</dbReference>
<dbReference type="PROSITE" id="PS00624">
    <property type="entry name" value="GMC_OXRED_2"/>
    <property type="match status" value="1"/>
</dbReference>
<comment type="similarity">
    <text evidence="2 5">Belongs to the GMC oxidoreductase family.</text>
</comment>
<keyword evidence="6" id="KW-0812">Transmembrane</keyword>
<dbReference type="OrthoDB" id="269227at2759"/>
<dbReference type="SUPFAM" id="SSF54373">
    <property type="entry name" value="FAD-linked reductases, C-terminal domain"/>
    <property type="match status" value="1"/>
</dbReference>
<keyword evidence="4 5" id="KW-0274">FAD</keyword>
<name>A0A8S3SV29_MYTED</name>
<keyword evidence="6" id="KW-1133">Transmembrane helix</keyword>
<feature type="domain" description="Glucose-methanol-choline oxidoreductase N-terminal" evidence="8">
    <location>
        <begin position="591"/>
        <end position="605"/>
    </location>
</feature>
<dbReference type="PROSITE" id="PS00623">
    <property type="entry name" value="GMC_OXRED_1"/>
    <property type="match status" value="2"/>
</dbReference>
<evidence type="ECO:0000313" key="9">
    <source>
        <dbReference type="EMBL" id="CAG2222345.1"/>
    </source>
</evidence>
<sequence length="919" mass="104202">MALHNTILMAVSGILIGIYFLPSEKDAVLDVKINATYDYIVDPEVSVLLVEAGGSEYGNEDISTHIKAAAVEIGRLTLFHRNTHQMKQDQKSFWPRGKVLGGSSSINYLAYVRGSRYDYDNWEKEGCVMTSSDLEGHIFSRMADRNKKEPLYPDYQLEFFSNAQDDEFIENGLPMNYNKTVKELYRKDPVLWNLQLLPFSSTRNVQVMVKTGLICTPKQGLSKPVLVKVLDSSEVNILNFPSDQEIISLKTPYHSKLHKFKCAMRIVHEMALHYTILMAVSGILLGIYFLPSEKDVVLDVKLNVTYDYIVGKYIHNLFIQDQVGSRFSCTEKDYKYYCVFILVGAVCQSSNSKQTSVKIQLSVLLVEAGGSEYGNEDISTPIKAAAVENTKNDWSFYTVSQKYSHQMKQDQKSFWPRGKVLGGSSSINYLAYVRGSRYDYDNWEKEGCTGWSYKDVLPYFLKIEDIQAPRFYDSDYHSRGGYLGVSEVKNTPLPEIYKQAAHEIGIEHVDLNGENQIGFSYMQSSMKNGERSNTAKAYLRPVINRSNLHISINSFVTKVLLDGIKVIGVEVIKDNRKRNLYANEEVILSAGAINSPVILMLSGIGPKNHLTKLKIPVVADLPVGENLQDHYQIFVKFLINKPYCITSAETVSLWNEMQYHILGKGVMTTSGLEGHIFGRMTDRNKKEPLYPDYQLEFFSIAQDDLYMEYGIPVNHNESKYGIPVNHNESVIKLLQTRSSSMEFTILAIQQHPKCTGYVRLQSTDPFDYPAIDPNYLCEYDDVKTLLAGIRIMRKLEKTKAFKEIGATYNRMDFKGICDTEEFDSDEYWECIIRHWGMTGYHPTSTCRMGSKTDPTSVVDPQLRVKGISGLRVADASVMRHLTSGNTNAPCIMIGEKAADLIRGKDTVKAFRDKIKHLNL</sequence>
<evidence type="ECO:0000259" key="7">
    <source>
        <dbReference type="PROSITE" id="PS00623"/>
    </source>
</evidence>
<dbReference type="GO" id="GO:0016614">
    <property type="term" value="F:oxidoreductase activity, acting on CH-OH group of donors"/>
    <property type="evidence" value="ECO:0007669"/>
    <property type="project" value="InterPro"/>
</dbReference>
<dbReference type="InterPro" id="IPR036188">
    <property type="entry name" value="FAD/NAD-bd_sf"/>
</dbReference>
<evidence type="ECO:0000313" key="10">
    <source>
        <dbReference type="Proteomes" id="UP000683360"/>
    </source>
</evidence>
<dbReference type="Proteomes" id="UP000683360">
    <property type="component" value="Unassembled WGS sequence"/>
</dbReference>
<feature type="domain" description="Glucose-methanol-choline oxidoreductase N-terminal" evidence="7">
    <location>
        <begin position="418"/>
        <end position="441"/>
    </location>
</feature>
<dbReference type="GO" id="GO:0050660">
    <property type="term" value="F:flavin adenine dinucleotide binding"/>
    <property type="evidence" value="ECO:0007669"/>
    <property type="project" value="InterPro"/>
</dbReference>
<dbReference type="AlphaFoldDB" id="A0A8S3SV29"/>
<proteinExistence type="inferred from homology"/>
<keyword evidence="6" id="KW-0472">Membrane</keyword>
<keyword evidence="3 5" id="KW-0285">Flavoprotein</keyword>
<dbReference type="SUPFAM" id="SSF51905">
    <property type="entry name" value="FAD/NAD(P)-binding domain"/>
    <property type="match status" value="2"/>
</dbReference>
<evidence type="ECO:0000256" key="3">
    <source>
        <dbReference type="ARBA" id="ARBA00022630"/>
    </source>
</evidence>
<dbReference type="Gene3D" id="3.30.560.10">
    <property type="entry name" value="Glucose Oxidase, domain 3"/>
    <property type="match status" value="1"/>
</dbReference>
<reference evidence="9" key="1">
    <citation type="submission" date="2021-03" db="EMBL/GenBank/DDBJ databases">
        <authorList>
            <person name="Bekaert M."/>
        </authorList>
    </citation>
    <scope>NUCLEOTIDE SEQUENCE</scope>
</reference>
<evidence type="ECO:0000256" key="1">
    <source>
        <dbReference type="ARBA" id="ARBA00001974"/>
    </source>
</evidence>
<dbReference type="InterPro" id="IPR000172">
    <property type="entry name" value="GMC_OxRdtase_N"/>
</dbReference>
<evidence type="ECO:0000256" key="4">
    <source>
        <dbReference type="ARBA" id="ARBA00022827"/>
    </source>
</evidence>
<feature type="transmembrane region" description="Helical" evidence="6">
    <location>
        <begin position="271"/>
        <end position="290"/>
    </location>
</feature>
<evidence type="ECO:0000259" key="8">
    <source>
        <dbReference type="PROSITE" id="PS00624"/>
    </source>
</evidence>
<feature type="domain" description="Glucose-methanol-choline oxidoreductase N-terminal" evidence="7">
    <location>
        <begin position="97"/>
        <end position="120"/>
    </location>
</feature>
<protein>
    <recommendedName>
        <fullName evidence="7 8">Glucose-methanol-choline oxidoreductase N-terminal domain-containing protein</fullName>
    </recommendedName>
</protein>
<gene>
    <name evidence="9" type="ORF">MEDL_35632</name>
</gene>
<dbReference type="InterPro" id="IPR007867">
    <property type="entry name" value="GMC_OxRtase_C"/>
</dbReference>
<comment type="caution">
    <text evidence="9">The sequence shown here is derived from an EMBL/GenBank/DDBJ whole genome shotgun (WGS) entry which is preliminary data.</text>
</comment>
<organism evidence="9 10">
    <name type="scientific">Mytilus edulis</name>
    <name type="common">Blue mussel</name>
    <dbReference type="NCBI Taxonomy" id="6550"/>
    <lineage>
        <taxon>Eukaryota</taxon>
        <taxon>Metazoa</taxon>
        <taxon>Spiralia</taxon>
        <taxon>Lophotrochozoa</taxon>
        <taxon>Mollusca</taxon>
        <taxon>Bivalvia</taxon>
        <taxon>Autobranchia</taxon>
        <taxon>Pteriomorphia</taxon>
        <taxon>Mytilida</taxon>
        <taxon>Mytiloidea</taxon>
        <taxon>Mytilidae</taxon>
        <taxon>Mytilinae</taxon>
        <taxon>Mytilus</taxon>
    </lineage>
</organism>
<dbReference type="PANTHER" id="PTHR11552:SF147">
    <property type="entry name" value="CHOLINE DEHYDROGENASE, MITOCHONDRIAL"/>
    <property type="match status" value="1"/>
</dbReference>
<comment type="cofactor">
    <cofactor evidence="1">
        <name>FAD</name>
        <dbReference type="ChEBI" id="CHEBI:57692"/>
    </cofactor>
</comment>
<feature type="transmembrane region" description="Helical" evidence="6">
    <location>
        <begin position="6"/>
        <end position="22"/>
    </location>
</feature>
<evidence type="ECO:0000256" key="6">
    <source>
        <dbReference type="SAM" id="Phobius"/>
    </source>
</evidence>
<dbReference type="Gene3D" id="3.50.50.60">
    <property type="entry name" value="FAD/NAD(P)-binding domain"/>
    <property type="match status" value="2"/>
</dbReference>
<dbReference type="InterPro" id="IPR012132">
    <property type="entry name" value="GMC_OxRdtase"/>
</dbReference>
<dbReference type="PANTHER" id="PTHR11552">
    <property type="entry name" value="GLUCOSE-METHANOL-CHOLINE GMC OXIDOREDUCTASE"/>
    <property type="match status" value="1"/>
</dbReference>
<evidence type="ECO:0000256" key="5">
    <source>
        <dbReference type="RuleBase" id="RU003968"/>
    </source>
</evidence>
<dbReference type="Pfam" id="PF05199">
    <property type="entry name" value="GMC_oxred_C"/>
    <property type="match status" value="1"/>
</dbReference>